<dbReference type="InterPro" id="IPR048395">
    <property type="entry name" value="Glyco_hydro_31_C"/>
</dbReference>
<evidence type="ECO:0000256" key="3">
    <source>
        <dbReference type="ARBA" id="ARBA00023295"/>
    </source>
</evidence>
<dbReference type="Pfam" id="PF01055">
    <property type="entry name" value="Glyco_hydro_31_2nd"/>
    <property type="match status" value="1"/>
</dbReference>
<dbReference type="Gene3D" id="3.20.20.80">
    <property type="entry name" value="Glycosidases"/>
    <property type="match status" value="2"/>
</dbReference>
<keyword evidence="11" id="KW-1185">Reference proteome</keyword>
<dbReference type="RefSeq" id="WP_219911789.1">
    <property type="nucleotide sequence ID" value="NZ_PVNG01000005.1"/>
</dbReference>
<keyword evidence="3 4" id="KW-0326">Glycosidase</keyword>
<dbReference type="PANTHER" id="PTHR43053:SF4">
    <property type="entry name" value="MYOGENESIS-REGULATING GLYCOSIDASE"/>
    <property type="match status" value="1"/>
</dbReference>
<dbReference type="GO" id="GO:0005975">
    <property type="term" value="P:carbohydrate metabolic process"/>
    <property type="evidence" value="ECO:0007669"/>
    <property type="project" value="InterPro"/>
</dbReference>
<evidence type="ECO:0000256" key="2">
    <source>
        <dbReference type="ARBA" id="ARBA00022801"/>
    </source>
</evidence>
<dbReference type="InterPro" id="IPR000322">
    <property type="entry name" value="Glyco_hydro_31_TIM"/>
</dbReference>
<reference evidence="10 11" key="1">
    <citation type="submission" date="2018-03" db="EMBL/GenBank/DDBJ databases">
        <title>Genomic Encyclopedia of Type Strains, Phase III (KMG-III): the genomes of soil and plant-associated and newly described type strains.</title>
        <authorList>
            <person name="Whitman W."/>
        </authorList>
    </citation>
    <scope>NUCLEOTIDE SEQUENCE [LARGE SCALE GENOMIC DNA]</scope>
    <source>
        <strain evidence="10 11">CGMCC 4.7104</strain>
    </source>
</reference>
<evidence type="ECO:0000313" key="11">
    <source>
        <dbReference type="Proteomes" id="UP000238312"/>
    </source>
</evidence>
<evidence type="ECO:0000256" key="5">
    <source>
        <dbReference type="SAM" id="MobiDB-lite"/>
    </source>
</evidence>
<feature type="domain" description="Golvesin/Xly CBD-like" evidence="9">
    <location>
        <begin position="879"/>
        <end position="991"/>
    </location>
</feature>
<dbReference type="SUPFAM" id="SSF51445">
    <property type="entry name" value="(Trans)glycosidases"/>
    <property type="match status" value="1"/>
</dbReference>
<evidence type="ECO:0000259" key="9">
    <source>
        <dbReference type="Pfam" id="PF25275"/>
    </source>
</evidence>
<comment type="caution">
    <text evidence="10">The sequence shown here is derived from an EMBL/GenBank/DDBJ whole genome shotgun (WGS) entry which is preliminary data.</text>
</comment>
<feature type="signal peptide" evidence="6">
    <location>
        <begin position="1"/>
        <end position="27"/>
    </location>
</feature>
<name>A0A2T0N479_9ACTN</name>
<gene>
    <name evidence="10" type="ORF">B0I32_105337</name>
</gene>
<dbReference type="InterPro" id="IPR017853">
    <property type="entry name" value="GH"/>
</dbReference>
<dbReference type="InterPro" id="IPR013780">
    <property type="entry name" value="Glyco_hydro_b"/>
</dbReference>
<accession>A0A2T0N479</accession>
<dbReference type="Pfam" id="PF25275">
    <property type="entry name" value="Golvesin_C"/>
    <property type="match status" value="1"/>
</dbReference>
<dbReference type="Proteomes" id="UP000238312">
    <property type="component" value="Unassembled WGS sequence"/>
</dbReference>
<dbReference type="InterPro" id="IPR050985">
    <property type="entry name" value="Alpha-glycosidase_related"/>
</dbReference>
<comment type="similarity">
    <text evidence="1 4">Belongs to the glycosyl hydrolase 31 family.</text>
</comment>
<dbReference type="Pfam" id="PF21365">
    <property type="entry name" value="Glyco_hydro_31_3rd"/>
    <property type="match status" value="1"/>
</dbReference>
<keyword evidence="2 4" id="KW-0378">Hydrolase</keyword>
<dbReference type="SUPFAM" id="SSF51011">
    <property type="entry name" value="Glycosyl hydrolase domain"/>
    <property type="match status" value="1"/>
</dbReference>
<dbReference type="Gene3D" id="2.60.40.1180">
    <property type="entry name" value="Golgi alpha-mannosidase II"/>
    <property type="match status" value="1"/>
</dbReference>
<feature type="domain" description="Glycosyl hydrolase family 31 C-terminal" evidence="8">
    <location>
        <begin position="615"/>
        <end position="696"/>
    </location>
</feature>
<evidence type="ECO:0000256" key="4">
    <source>
        <dbReference type="RuleBase" id="RU361185"/>
    </source>
</evidence>
<organism evidence="10 11">
    <name type="scientific">Nonomuraea fuscirosea</name>
    <dbReference type="NCBI Taxonomy" id="1291556"/>
    <lineage>
        <taxon>Bacteria</taxon>
        <taxon>Bacillati</taxon>
        <taxon>Actinomycetota</taxon>
        <taxon>Actinomycetes</taxon>
        <taxon>Streptosporangiales</taxon>
        <taxon>Streptosporangiaceae</taxon>
        <taxon>Nonomuraea</taxon>
    </lineage>
</organism>
<dbReference type="GO" id="GO:0004553">
    <property type="term" value="F:hydrolase activity, hydrolyzing O-glycosyl compounds"/>
    <property type="evidence" value="ECO:0007669"/>
    <property type="project" value="InterPro"/>
</dbReference>
<proteinExistence type="inferred from homology"/>
<evidence type="ECO:0000256" key="6">
    <source>
        <dbReference type="SAM" id="SignalP"/>
    </source>
</evidence>
<keyword evidence="6" id="KW-0732">Signal</keyword>
<evidence type="ECO:0000256" key="1">
    <source>
        <dbReference type="ARBA" id="ARBA00007806"/>
    </source>
</evidence>
<evidence type="ECO:0000259" key="8">
    <source>
        <dbReference type="Pfam" id="PF21365"/>
    </source>
</evidence>
<protein>
    <submittedName>
        <fullName evidence="10">Glycosyl hydrolase family 31</fullName>
    </submittedName>
</protein>
<evidence type="ECO:0000313" key="10">
    <source>
        <dbReference type="EMBL" id="PRX66897.1"/>
    </source>
</evidence>
<dbReference type="PANTHER" id="PTHR43053">
    <property type="entry name" value="GLYCOSIDASE FAMILY 31"/>
    <property type="match status" value="1"/>
</dbReference>
<feature type="region of interest" description="Disordered" evidence="5">
    <location>
        <begin position="849"/>
        <end position="891"/>
    </location>
</feature>
<dbReference type="EMBL" id="PVNG01000005">
    <property type="protein sequence ID" value="PRX66897.1"/>
    <property type="molecule type" value="Genomic_DNA"/>
</dbReference>
<evidence type="ECO:0000259" key="7">
    <source>
        <dbReference type="Pfam" id="PF01055"/>
    </source>
</evidence>
<sequence>MRRFPSLIPLVLFASLAAVAPVAPAHAASGPATSGPATSGPATFGSVTFGSVTSGSVTDTRDTVVISGDSYRMTIQKAGFRYSFARRDGTVIAPAHAESGLRVGDADAVTTKLAGRAGGTAVLDVTLETGAKVRVKVQPSARHVKITADRGADFRTGSVAPAYGLGDYGAHADGQPDQGTPCSGQVEARRTTELTGIVLDNLTNEGSCKRFISTFVVFPRQRFAEVLFDEGQKRVGLTTSENRLGSVEPAQGLYYFAAPDLKRIYADYRDVRHRHGYADARPRPELFGLGWEAYGALAWNTYQSSVTETVKAFKEHGYPLRWGVVGSGFWPGPRGDASEGTTNSFGMWDSTPEPGRDDGLPNPRYPDPDALKKLFAGNGMALLLGARNNFKVSPNANDGPFTAEALAKGYFLPVKVTKSQFPQGETYVLDAANPKAVRWYVTQNRKWGVDGVKEDTMLYAPNLNRDGNWNALQQALHDDGDLVIVRNAAYSVPGDVVRINDTIYGRGEVFHEDPDRIPVNLLNIAATGPGNLSPDIVGGTPKASLTDPSYRRYFWRNAQFAALTPVMAFGKGPWELEDPELAASVQRMALWHDALHPYIYDAVLDGYESGFPYAMTPLPIAYPDADPGGAGHEWMFGESLLAAPLFGRDFDTAQTRDVYLPAGKWIDYETGAVYQGPRTLKDFAIGMDRLPVFVGGKGVLITRTGAEVYPIARGSSFDAQGTRIVNANTGWNPAELVVTDTKTGRRVPFTVHPKTGAIRFPVAKGRQYVLSGGGTSAHPFPIETDVPGAPAGLSHEGTALSWTPVEGARGYVVTGGCTSAVAGSTTGATTLTVAPGVYQVAAMNAAGTGPLSESHTVPPPVSSEPVVVTNEGGPPTCSDTPPYRETGTWSSSSLKGFDGSGTRFSATTGSTATWTARLPSGSYEVAVWYPAHRASTTQATYRVGEQETVVDQTTGGGEWHPLGTWPFDGLASVTLSVTTPGNHRADAVRFTPTS</sequence>
<dbReference type="InterPro" id="IPR033803">
    <property type="entry name" value="CBD-like_Golvesin-Xly"/>
</dbReference>
<feature type="chain" id="PRO_5015524599" evidence="6">
    <location>
        <begin position="28"/>
        <end position="994"/>
    </location>
</feature>
<dbReference type="AlphaFoldDB" id="A0A2T0N479"/>
<feature type="domain" description="Glycoside hydrolase family 31 TIM barrel" evidence="7">
    <location>
        <begin position="296"/>
        <end position="456"/>
    </location>
</feature>